<dbReference type="InterPro" id="IPR010998">
    <property type="entry name" value="Integrase_recombinase_N"/>
</dbReference>
<dbReference type="InterPro" id="IPR013762">
    <property type="entry name" value="Integrase-like_cat_sf"/>
</dbReference>
<dbReference type="SUPFAM" id="SSF47823">
    <property type="entry name" value="lambda integrase-like, N-terminal domain"/>
    <property type="match status" value="1"/>
</dbReference>
<protein>
    <recommendedName>
        <fullName evidence="3">Tyr recombinase domain-containing protein</fullName>
    </recommendedName>
</protein>
<keyword evidence="5" id="KW-1185">Reference proteome</keyword>
<dbReference type="PANTHER" id="PTHR34605:SF6">
    <property type="entry name" value="TYR RECOMBINASE DOMAIN-CONTAINING PROTEIN"/>
    <property type="match status" value="1"/>
</dbReference>
<dbReference type="GO" id="GO:0006310">
    <property type="term" value="P:DNA recombination"/>
    <property type="evidence" value="ECO:0007669"/>
    <property type="project" value="UniProtKB-KW"/>
</dbReference>
<evidence type="ECO:0000256" key="1">
    <source>
        <dbReference type="ARBA" id="ARBA00023125"/>
    </source>
</evidence>
<evidence type="ECO:0000256" key="2">
    <source>
        <dbReference type="ARBA" id="ARBA00023172"/>
    </source>
</evidence>
<dbReference type="InterPro" id="IPR052925">
    <property type="entry name" value="Phage_Integrase-like_Recomb"/>
</dbReference>
<keyword evidence="2" id="KW-0233">DNA recombination</keyword>
<organism evidence="4 5">
    <name type="scientific">Magallana gigas</name>
    <name type="common">Pacific oyster</name>
    <name type="synonym">Crassostrea gigas</name>
    <dbReference type="NCBI Taxonomy" id="29159"/>
    <lineage>
        <taxon>Eukaryota</taxon>
        <taxon>Metazoa</taxon>
        <taxon>Spiralia</taxon>
        <taxon>Lophotrochozoa</taxon>
        <taxon>Mollusca</taxon>
        <taxon>Bivalvia</taxon>
        <taxon>Autobranchia</taxon>
        <taxon>Pteriomorphia</taxon>
        <taxon>Ostreida</taxon>
        <taxon>Ostreoidea</taxon>
        <taxon>Ostreidae</taxon>
        <taxon>Magallana</taxon>
    </lineage>
</organism>
<reference evidence="4" key="1">
    <citation type="submission" date="2022-08" db="UniProtKB">
        <authorList>
            <consortium name="EnsemblMetazoa"/>
        </authorList>
    </citation>
    <scope>IDENTIFICATION</scope>
    <source>
        <strain evidence="4">05x7-T-G4-1.051#20</strain>
    </source>
</reference>
<evidence type="ECO:0000313" key="5">
    <source>
        <dbReference type="Proteomes" id="UP000005408"/>
    </source>
</evidence>
<keyword evidence="1" id="KW-0238">DNA-binding</keyword>
<proteinExistence type="predicted"/>
<evidence type="ECO:0000259" key="3">
    <source>
        <dbReference type="PROSITE" id="PS51898"/>
    </source>
</evidence>
<accession>A0A8W8NTF2</accession>
<dbReference type="Gene3D" id="1.10.443.10">
    <property type="entry name" value="Intergrase catalytic core"/>
    <property type="match status" value="1"/>
</dbReference>
<dbReference type="EnsemblMetazoa" id="G6667.1">
    <property type="protein sequence ID" value="G6667.1:cds"/>
    <property type="gene ID" value="G6667"/>
</dbReference>
<dbReference type="PROSITE" id="PS51898">
    <property type="entry name" value="TYR_RECOMBINASE"/>
    <property type="match status" value="1"/>
</dbReference>
<dbReference type="Pfam" id="PF00589">
    <property type="entry name" value="Phage_integrase"/>
    <property type="match status" value="1"/>
</dbReference>
<dbReference type="InterPro" id="IPR011010">
    <property type="entry name" value="DNA_brk_join_enz"/>
</dbReference>
<name>A0A8W8NTF2_MAGGI</name>
<sequence>IFSVGRWKEVLSRNDNEDQRISALKNAIPEYCLKSKAKNTCKKYKYAFNAFCKWCSSFIPHISPLPASETNVAIYIIHLSTKFHSVAKIQEAVYSISWAHSLGDFKNPCDSTLVNSVKEGAIRSVSHTVKKKEPISPEVLSKLVKKFGKESDSLQDIRLCCMCLIAYAGFLRFSELINLKRSNICIFDSHVSLFIERSKTDVYKEGSTVVISRTPNDTCPVAMLERYLRKANIMPFSEEFIFRSILYCKKSKSYKLRNGNKPLSYTRAREILLDALKSLGLESGNFGLHSLRSGGATAAASNGITDRLFKKHGRWKSEKAKDGYVQENLLEKLSVSKKLGI</sequence>
<dbReference type="InterPro" id="IPR002104">
    <property type="entry name" value="Integrase_catalytic"/>
</dbReference>
<evidence type="ECO:0000313" key="4">
    <source>
        <dbReference type="EnsemblMetazoa" id="G6667.1:cds"/>
    </source>
</evidence>
<dbReference type="GO" id="GO:0003677">
    <property type="term" value="F:DNA binding"/>
    <property type="evidence" value="ECO:0007669"/>
    <property type="project" value="UniProtKB-KW"/>
</dbReference>
<dbReference type="SUPFAM" id="SSF56349">
    <property type="entry name" value="DNA breaking-rejoining enzymes"/>
    <property type="match status" value="1"/>
</dbReference>
<dbReference type="Gene3D" id="1.10.150.130">
    <property type="match status" value="1"/>
</dbReference>
<dbReference type="Proteomes" id="UP000005408">
    <property type="component" value="Unassembled WGS sequence"/>
</dbReference>
<dbReference type="GO" id="GO:0015074">
    <property type="term" value="P:DNA integration"/>
    <property type="evidence" value="ECO:0007669"/>
    <property type="project" value="InterPro"/>
</dbReference>
<dbReference type="AlphaFoldDB" id="A0A8W8NTF2"/>
<feature type="domain" description="Tyr recombinase" evidence="3">
    <location>
        <begin position="130"/>
        <end position="337"/>
    </location>
</feature>
<dbReference type="PANTHER" id="PTHR34605">
    <property type="entry name" value="PHAGE_INTEGRASE DOMAIN-CONTAINING PROTEIN"/>
    <property type="match status" value="1"/>
</dbReference>